<protein>
    <submittedName>
        <fullName evidence="2">Uncharacterized protein</fullName>
    </submittedName>
</protein>
<dbReference type="Gramene" id="OE9A094071T1">
    <property type="protein sequence ID" value="OE9A094071C1"/>
    <property type="gene ID" value="OE9A094071"/>
</dbReference>
<evidence type="ECO:0000313" key="2">
    <source>
        <dbReference type="EMBL" id="CAA2970154.1"/>
    </source>
</evidence>
<dbReference type="EMBL" id="CACTIH010001962">
    <property type="protein sequence ID" value="CAA2970154.1"/>
    <property type="molecule type" value="Genomic_DNA"/>
</dbReference>
<feature type="region of interest" description="Disordered" evidence="1">
    <location>
        <begin position="28"/>
        <end position="52"/>
    </location>
</feature>
<evidence type="ECO:0000313" key="3">
    <source>
        <dbReference type="Proteomes" id="UP000594638"/>
    </source>
</evidence>
<name>A0A8S0QV31_OLEEU</name>
<gene>
    <name evidence="2" type="ORF">OLEA9_A094071</name>
</gene>
<organism evidence="2 3">
    <name type="scientific">Olea europaea subsp. europaea</name>
    <dbReference type="NCBI Taxonomy" id="158383"/>
    <lineage>
        <taxon>Eukaryota</taxon>
        <taxon>Viridiplantae</taxon>
        <taxon>Streptophyta</taxon>
        <taxon>Embryophyta</taxon>
        <taxon>Tracheophyta</taxon>
        <taxon>Spermatophyta</taxon>
        <taxon>Magnoliopsida</taxon>
        <taxon>eudicotyledons</taxon>
        <taxon>Gunneridae</taxon>
        <taxon>Pentapetalae</taxon>
        <taxon>asterids</taxon>
        <taxon>lamiids</taxon>
        <taxon>Lamiales</taxon>
        <taxon>Oleaceae</taxon>
        <taxon>Oleeae</taxon>
        <taxon>Olea</taxon>
    </lineage>
</organism>
<reference evidence="2 3" key="1">
    <citation type="submission" date="2019-12" db="EMBL/GenBank/DDBJ databases">
        <authorList>
            <person name="Alioto T."/>
            <person name="Alioto T."/>
            <person name="Gomez Garrido J."/>
        </authorList>
    </citation>
    <scope>NUCLEOTIDE SEQUENCE [LARGE SCALE GENOMIC DNA]</scope>
</reference>
<feature type="non-terminal residue" evidence="2">
    <location>
        <position position="1"/>
    </location>
</feature>
<accession>A0A8S0QV31</accession>
<comment type="caution">
    <text evidence="2">The sequence shown here is derived from an EMBL/GenBank/DDBJ whole genome shotgun (WGS) entry which is preliminary data.</text>
</comment>
<proteinExistence type="predicted"/>
<dbReference type="AlphaFoldDB" id="A0A8S0QV31"/>
<sequence length="52" mass="5539">ASPSNDRMQSCTYSSELQITALHVQRRNYSALSHHSMTSSDGGTSSPGGIVK</sequence>
<evidence type="ECO:0000256" key="1">
    <source>
        <dbReference type="SAM" id="MobiDB-lite"/>
    </source>
</evidence>
<keyword evidence="3" id="KW-1185">Reference proteome</keyword>
<feature type="compositionally biased region" description="Low complexity" evidence="1">
    <location>
        <begin position="33"/>
        <end position="52"/>
    </location>
</feature>
<dbReference type="Proteomes" id="UP000594638">
    <property type="component" value="Unassembled WGS sequence"/>
</dbReference>